<dbReference type="Proteomes" id="UP000005824">
    <property type="component" value="Unassembled WGS sequence"/>
</dbReference>
<sequence precursor="true">MKLSPLVVLLIVALAAPFGAYAKKGKGGKEPQATPIPLPAAADPVAALSPYIINLDQLLAFDRPAATAKQPLFTETPGLLLTLRQQFVAAAASAPPEKQSLYANAVKTVDLISAALDDRTKALMNLKSSQAVGTSSTLEQQSRKDNLAQGIRGDGIGKAEAVAVERGREKQQIKRADGRAGASGNAMTSMAVNQWTQRSTEWRQRIAASYSQVK</sequence>
<accession>B4D0B7</accession>
<evidence type="ECO:0000313" key="3">
    <source>
        <dbReference type="Proteomes" id="UP000005824"/>
    </source>
</evidence>
<reference evidence="2 3" key="1">
    <citation type="journal article" date="2011" name="J. Bacteriol.">
        <title>Genome sequence of Chthoniobacter flavus Ellin428, an aerobic heterotrophic soil bacterium.</title>
        <authorList>
            <person name="Kant R."/>
            <person name="van Passel M.W."/>
            <person name="Palva A."/>
            <person name="Lucas S."/>
            <person name="Lapidus A."/>
            <person name="Glavina Del Rio T."/>
            <person name="Dalin E."/>
            <person name="Tice H."/>
            <person name="Bruce D."/>
            <person name="Goodwin L."/>
            <person name="Pitluck S."/>
            <person name="Larimer F.W."/>
            <person name="Land M.L."/>
            <person name="Hauser L."/>
            <person name="Sangwan P."/>
            <person name="de Vos W.M."/>
            <person name="Janssen P.H."/>
            <person name="Smidt H."/>
        </authorList>
    </citation>
    <scope>NUCLEOTIDE SEQUENCE [LARGE SCALE GENOMIC DNA]</scope>
    <source>
        <strain evidence="2 3">Ellin428</strain>
    </source>
</reference>
<dbReference type="RefSeq" id="WP_006979680.1">
    <property type="nucleotide sequence ID" value="NZ_ABVL01000005.1"/>
</dbReference>
<dbReference type="STRING" id="497964.CfE428DRAFT_2355"/>
<gene>
    <name evidence="2" type="ORF">CfE428DRAFT_2355</name>
</gene>
<feature type="compositionally biased region" description="Polar residues" evidence="1">
    <location>
        <begin position="131"/>
        <end position="140"/>
    </location>
</feature>
<dbReference type="AlphaFoldDB" id="B4D0B7"/>
<evidence type="ECO:0000313" key="2">
    <source>
        <dbReference type="EMBL" id="EDY20431.1"/>
    </source>
</evidence>
<name>B4D0B7_9BACT</name>
<feature type="region of interest" description="Disordered" evidence="1">
    <location>
        <begin position="164"/>
        <end position="187"/>
    </location>
</feature>
<feature type="compositionally biased region" description="Basic and acidic residues" evidence="1">
    <location>
        <begin position="164"/>
        <end position="178"/>
    </location>
</feature>
<dbReference type="InParanoid" id="B4D0B7"/>
<organism evidence="2 3">
    <name type="scientific">Chthoniobacter flavus Ellin428</name>
    <dbReference type="NCBI Taxonomy" id="497964"/>
    <lineage>
        <taxon>Bacteria</taxon>
        <taxon>Pseudomonadati</taxon>
        <taxon>Verrucomicrobiota</taxon>
        <taxon>Spartobacteria</taxon>
        <taxon>Chthoniobacterales</taxon>
        <taxon>Chthoniobacteraceae</taxon>
        <taxon>Chthoniobacter</taxon>
    </lineage>
</organism>
<dbReference type="EMBL" id="ABVL01000005">
    <property type="protein sequence ID" value="EDY20431.1"/>
    <property type="molecule type" value="Genomic_DNA"/>
</dbReference>
<keyword evidence="3" id="KW-1185">Reference proteome</keyword>
<protein>
    <submittedName>
        <fullName evidence="2">Uncharacterized protein</fullName>
    </submittedName>
</protein>
<comment type="caution">
    <text evidence="2">The sequence shown here is derived from an EMBL/GenBank/DDBJ whole genome shotgun (WGS) entry which is preliminary data.</text>
</comment>
<feature type="region of interest" description="Disordered" evidence="1">
    <location>
        <begin position="131"/>
        <end position="151"/>
    </location>
</feature>
<evidence type="ECO:0000256" key="1">
    <source>
        <dbReference type="SAM" id="MobiDB-lite"/>
    </source>
</evidence>
<proteinExistence type="predicted"/>